<comment type="caution">
    <text evidence="8">The sequence shown here is derived from an EMBL/GenBank/DDBJ whole genome shotgun (WGS) entry which is preliminary data.</text>
</comment>
<name>A0A9P3UQM1_LYOSH</name>
<feature type="active site" description="Proton acceptor" evidence="5">
    <location>
        <position position="589"/>
    </location>
</feature>
<gene>
    <name evidence="8" type="ORF">LshimejAT787_0605330</name>
</gene>
<dbReference type="EMBL" id="BRPK01000006">
    <property type="protein sequence ID" value="GLB39371.1"/>
    <property type="molecule type" value="Genomic_DNA"/>
</dbReference>
<dbReference type="InterPro" id="IPR007867">
    <property type="entry name" value="GMC_OxRtase_C"/>
</dbReference>
<evidence type="ECO:0000256" key="2">
    <source>
        <dbReference type="ARBA" id="ARBA00010790"/>
    </source>
</evidence>
<feature type="active site" description="Proton donor" evidence="5">
    <location>
        <position position="545"/>
    </location>
</feature>
<dbReference type="Gene3D" id="3.50.50.60">
    <property type="entry name" value="FAD/NAD(P)-binding domain"/>
    <property type="match status" value="1"/>
</dbReference>
<evidence type="ECO:0000256" key="6">
    <source>
        <dbReference type="PIRSR" id="PIRSR000137-2"/>
    </source>
</evidence>
<dbReference type="Gene3D" id="3.30.560.10">
    <property type="entry name" value="Glucose Oxidase, domain 3"/>
    <property type="match status" value="1"/>
</dbReference>
<reference evidence="8" key="1">
    <citation type="submission" date="2022-07" db="EMBL/GenBank/DDBJ databases">
        <title>The genome of Lyophyllum shimeji provides insight into the initial evolution of ectomycorrhizal fungal genome.</title>
        <authorList>
            <person name="Kobayashi Y."/>
            <person name="Shibata T."/>
            <person name="Hirakawa H."/>
            <person name="Shigenobu S."/>
            <person name="Nishiyama T."/>
            <person name="Yamada A."/>
            <person name="Hasebe M."/>
            <person name="Kawaguchi M."/>
        </authorList>
    </citation>
    <scope>NUCLEOTIDE SEQUENCE</scope>
    <source>
        <strain evidence="8">AT787</strain>
    </source>
</reference>
<evidence type="ECO:0000259" key="7">
    <source>
        <dbReference type="PROSITE" id="PS00624"/>
    </source>
</evidence>
<dbReference type="SUPFAM" id="SSF51905">
    <property type="entry name" value="FAD/NAD(P)-binding domain"/>
    <property type="match status" value="1"/>
</dbReference>
<proteinExistence type="inferred from homology"/>
<dbReference type="InterPro" id="IPR000172">
    <property type="entry name" value="GMC_OxRdtase_N"/>
</dbReference>
<comment type="cofactor">
    <cofactor evidence="1 6">
        <name>FAD</name>
        <dbReference type="ChEBI" id="CHEBI:57692"/>
    </cofactor>
</comment>
<dbReference type="Pfam" id="PF00732">
    <property type="entry name" value="GMC_oxred_N"/>
    <property type="match status" value="1"/>
</dbReference>
<dbReference type="PANTHER" id="PTHR11552:SF147">
    <property type="entry name" value="CHOLINE DEHYDROGENASE, MITOCHONDRIAL"/>
    <property type="match status" value="1"/>
</dbReference>
<accession>A0A9P3UQM1</accession>
<comment type="similarity">
    <text evidence="2">Belongs to the GMC oxidoreductase family.</text>
</comment>
<feature type="domain" description="Glucose-methanol-choline oxidoreductase N-terminal" evidence="7">
    <location>
        <begin position="321"/>
        <end position="335"/>
    </location>
</feature>
<evidence type="ECO:0000256" key="1">
    <source>
        <dbReference type="ARBA" id="ARBA00001974"/>
    </source>
</evidence>
<dbReference type="OrthoDB" id="269227at2759"/>
<evidence type="ECO:0000256" key="4">
    <source>
        <dbReference type="ARBA" id="ARBA00022827"/>
    </source>
</evidence>
<keyword evidence="9" id="KW-1185">Reference proteome</keyword>
<evidence type="ECO:0000256" key="3">
    <source>
        <dbReference type="ARBA" id="ARBA00022630"/>
    </source>
</evidence>
<keyword evidence="4 6" id="KW-0274">FAD</keyword>
<organism evidence="8 9">
    <name type="scientific">Lyophyllum shimeji</name>
    <name type="common">Hon-shimeji</name>
    <name type="synonym">Tricholoma shimeji</name>
    <dbReference type="NCBI Taxonomy" id="47721"/>
    <lineage>
        <taxon>Eukaryota</taxon>
        <taxon>Fungi</taxon>
        <taxon>Dikarya</taxon>
        <taxon>Basidiomycota</taxon>
        <taxon>Agaricomycotina</taxon>
        <taxon>Agaricomycetes</taxon>
        <taxon>Agaricomycetidae</taxon>
        <taxon>Agaricales</taxon>
        <taxon>Tricholomatineae</taxon>
        <taxon>Lyophyllaceae</taxon>
        <taxon>Lyophyllum</taxon>
    </lineage>
</organism>
<dbReference type="PANTHER" id="PTHR11552">
    <property type="entry name" value="GLUCOSE-METHANOL-CHOLINE GMC OXIDOREDUCTASE"/>
    <property type="match status" value="1"/>
</dbReference>
<sequence length="611" mass="65826">MRALVPERLVAAMKPSQILLSLVSGLLTVPLTYGAAIHEDAADVQHIKFDFIIVGGGTAGNVVANRLSENPKFKVLVIEAGPSHEGVLSSEVPWFAANNWFSTYDWNYTTTPQVGLGGRPAILPRGHILGGSSSINFLMYTRSTREDYDRLAKRTGDDGWSWNSLVPYFKKNEKFVRPADNHNTKGQADPKVHGFDGLMSVSVQNFPTSIDNMVVNASRQLGGDFKFVQDYNDGKPLGLGWLQTTVDGPTGRRSSSATSYLASKFLKRPNLHVLVNAQVSRLIQTRSGKTPSFLTVEFRQISRSPKLIRLTAQREVILSAGALGTPHILLNSGIGDAKALRAVGIKSTVHLPDVGANLCDHSAIANPFVALTNDTFEETRKPEVTARLLDQWKANGTGPLVNTVASLISFHRVTGDDVPHPDPAAGPNTPHFEHLFANGLIVPNAFVPPGQHIFSVATALVSPSSRGTLTVNSSDPFAPPLIDPALLKEESDRRMMRAALRHAFKFVAARVFDGYVLGPAGDLANATTDAQLDAYMDAEAGTFFHPTGTAAMSPKGAKHGVLDPDLRVKGIAGLRVVDASIFPDIPSGHTQAAVYVIAERAADVIKSAYRK</sequence>
<keyword evidence="3" id="KW-0285">Flavoprotein</keyword>
<evidence type="ECO:0000313" key="9">
    <source>
        <dbReference type="Proteomes" id="UP001063166"/>
    </source>
</evidence>
<dbReference type="InterPro" id="IPR012132">
    <property type="entry name" value="GMC_OxRdtase"/>
</dbReference>
<feature type="binding site" evidence="6">
    <location>
        <position position="279"/>
    </location>
    <ligand>
        <name>FAD</name>
        <dbReference type="ChEBI" id="CHEBI:57692"/>
    </ligand>
</feature>
<dbReference type="PIRSF" id="PIRSF000137">
    <property type="entry name" value="Alcohol_oxidase"/>
    <property type="match status" value="1"/>
</dbReference>
<dbReference type="AlphaFoldDB" id="A0A9P3UQM1"/>
<evidence type="ECO:0000256" key="5">
    <source>
        <dbReference type="PIRSR" id="PIRSR000137-1"/>
    </source>
</evidence>
<dbReference type="GO" id="GO:0016614">
    <property type="term" value="F:oxidoreductase activity, acting on CH-OH group of donors"/>
    <property type="evidence" value="ECO:0007669"/>
    <property type="project" value="InterPro"/>
</dbReference>
<evidence type="ECO:0000313" key="8">
    <source>
        <dbReference type="EMBL" id="GLB39371.1"/>
    </source>
</evidence>
<protein>
    <submittedName>
        <fullName evidence="8">Aryl-alcohol oxidase</fullName>
    </submittedName>
</protein>
<dbReference type="Proteomes" id="UP001063166">
    <property type="component" value="Unassembled WGS sequence"/>
</dbReference>
<dbReference type="PROSITE" id="PS00624">
    <property type="entry name" value="GMC_OXRED_2"/>
    <property type="match status" value="1"/>
</dbReference>
<dbReference type="InterPro" id="IPR036188">
    <property type="entry name" value="FAD/NAD-bd_sf"/>
</dbReference>
<dbReference type="GO" id="GO:0050660">
    <property type="term" value="F:flavin adenine dinucleotide binding"/>
    <property type="evidence" value="ECO:0007669"/>
    <property type="project" value="InterPro"/>
</dbReference>
<dbReference type="SUPFAM" id="SSF54373">
    <property type="entry name" value="FAD-linked reductases, C-terminal domain"/>
    <property type="match status" value="1"/>
</dbReference>
<dbReference type="Pfam" id="PF05199">
    <property type="entry name" value="GMC_oxred_C"/>
    <property type="match status" value="1"/>
</dbReference>